<organism evidence="1 2">
    <name type="scientific">Nematocida displodere</name>
    <dbReference type="NCBI Taxonomy" id="1805483"/>
    <lineage>
        <taxon>Eukaryota</taxon>
        <taxon>Fungi</taxon>
        <taxon>Fungi incertae sedis</taxon>
        <taxon>Microsporidia</taxon>
        <taxon>Nematocida</taxon>
    </lineage>
</organism>
<comment type="caution">
    <text evidence="1">The sequence shown here is derived from an EMBL/GenBank/DDBJ whole genome shotgun (WGS) entry which is preliminary data.</text>
</comment>
<dbReference type="PROSITE" id="PS51257">
    <property type="entry name" value="PROKAR_LIPOPROTEIN"/>
    <property type="match status" value="1"/>
</dbReference>
<dbReference type="Proteomes" id="UP000185944">
    <property type="component" value="Unassembled WGS sequence"/>
</dbReference>
<reference evidence="1 2" key="1">
    <citation type="submission" date="2016-02" db="EMBL/GenBank/DDBJ databases">
        <title>Discovery of a natural microsporidian pathogen with a broad tissue tropism in Caenorhabditis elegans.</title>
        <authorList>
            <person name="Luallen R.J."/>
            <person name="Reinke A.W."/>
            <person name="Tong L."/>
            <person name="Botts M.R."/>
            <person name="Felix M.-A."/>
            <person name="Troemel E.R."/>
        </authorList>
    </citation>
    <scope>NUCLEOTIDE SEQUENCE [LARGE SCALE GENOMIC DNA]</scope>
    <source>
        <strain evidence="1 2">JUm2807</strain>
    </source>
</reference>
<evidence type="ECO:0000313" key="1">
    <source>
        <dbReference type="EMBL" id="OAG31159.1"/>
    </source>
</evidence>
<dbReference type="RefSeq" id="XP_067544880.1">
    <property type="nucleotide sequence ID" value="XM_067688990.1"/>
</dbReference>
<sequence length="178" mass="19810">MKSKSAWYFGLIGRGVLNYSALCLFFLGIVVSCSGEISPPPYIASPHTEPTIAFFGKSSDGRDSVLETVQVLGQTHIKKKQTRKIYIYLDKHTMESVPEHLVRGIMFPILKITQTNPTILIDPAVFEKILSAFGKIIVNRLELYNLDIDLVGGGEKTIQPGPELTQTQAVEFRAEVRD</sequence>
<gene>
    <name evidence="1" type="ORF">NEDG_01572</name>
</gene>
<dbReference type="EMBL" id="LTDL01000021">
    <property type="protein sequence ID" value="OAG31159.1"/>
    <property type="molecule type" value="Genomic_DNA"/>
</dbReference>
<protein>
    <submittedName>
        <fullName evidence="1">Uncharacterized protein</fullName>
    </submittedName>
</protein>
<dbReference type="GeneID" id="93647922"/>
<dbReference type="VEuPathDB" id="MicrosporidiaDB:NEDG_01572"/>
<name>A0A177EJJ1_9MICR</name>
<proteinExistence type="predicted"/>
<keyword evidence="2" id="KW-1185">Reference proteome</keyword>
<dbReference type="AlphaFoldDB" id="A0A177EJJ1"/>
<accession>A0A177EJJ1</accession>
<evidence type="ECO:0000313" key="2">
    <source>
        <dbReference type="Proteomes" id="UP000185944"/>
    </source>
</evidence>